<keyword evidence="1" id="KW-1133">Transmembrane helix</keyword>
<protein>
    <submittedName>
        <fullName evidence="2">Uncharacterized protein</fullName>
    </submittedName>
</protein>
<sequence length="104" mass="12083">MDSVQRRILAMMTNALMHLVKEVFGGDELEKFFNILCKRDGTAWRTSLLRLVLIELIPILGGNVLFYLYKMLIPLSFDSLVVRPVVRWTLVHVIKYCVKSWVEA</sequence>
<name>A0AAV5KDN4_9ROSI</name>
<evidence type="ECO:0000313" key="3">
    <source>
        <dbReference type="Proteomes" id="UP001054252"/>
    </source>
</evidence>
<dbReference type="Proteomes" id="UP001054252">
    <property type="component" value="Unassembled WGS sequence"/>
</dbReference>
<gene>
    <name evidence="2" type="ORF">SLEP1_g32536</name>
</gene>
<accession>A0AAV5KDN4</accession>
<dbReference type="AlphaFoldDB" id="A0AAV5KDN4"/>
<keyword evidence="1" id="KW-0812">Transmembrane</keyword>
<organism evidence="2 3">
    <name type="scientific">Rubroshorea leprosula</name>
    <dbReference type="NCBI Taxonomy" id="152421"/>
    <lineage>
        <taxon>Eukaryota</taxon>
        <taxon>Viridiplantae</taxon>
        <taxon>Streptophyta</taxon>
        <taxon>Embryophyta</taxon>
        <taxon>Tracheophyta</taxon>
        <taxon>Spermatophyta</taxon>
        <taxon>Magnoliopsida</taxon>
        <taxon>eudicotyledons</taxon>
        <taxon>Gunneridae</taxon>
        <taxon>Pentapetalae</taxon>
        <taxon>rosids</taxon>
        <taxon>malvids</taxon>
        <taxon>Malvales</taxon>
        <taxon>Dipterocarpaceae</taxon>
        <taxon>Rubroshorea</taxon>
    </lineage>
</organism>
<evidence type="ECO:0000256" key="1">
    <source>
        <dbReference type="SAM" id="Phobius"/>
    </source>
</evidence>
<keyword evidence="1" id="KW-0472">Membrane</keyword>
<evidence type="ECO:0000313" key="2">
    <source>
        <dbReference type="EMBL" id="GKV22688.1"/>
    </source>
</evidence>
<proteinExistence type="predicted"/>
<keyword evidence="3" id="KW-1185">Reference proteome</keyword>
<reference evidence="2 3" key="1">
    <citation type="journal article" date="2021" name="Commun. Biol.">
        <title>The genome of Shorea leprosula (Dipterocarpaceae) highlights the ecological relevance of drought in aseasonal tropical rainforests.</title>
        <authorList>
            <person name="Ng K.K.S."/>
            <person name="Kobayashi M.J."/>
            <person name="Fawcett J.A."/>
            <person name="Hatakeyama M."/>
            <person name="Paape T."/>
            <person name="Ng C.H."/>
            <person name="Ang C.C."/>
            <person name="Tnah L.H."/>
            <person name="Lee C.T."/>
            <person name="Nishiyama T."/>
            <person name="Sese J."/>
            <person name="O'Brien M.J."/>
            <person name="Copetti D."/>
            <person name="Mohd Noor M.I."/>
            <person name="Ong R.C."/>
            <person name="Putra M."/>
            <person name="Sireger I.Z."/>
            <person name="Indrioko S."/>
            <person name="Kosugi Y."/>
            <person name="Izuno A."/>
            <person name="Isagi Y."/>
            <person name="Lee S.L."/>
            <person name="Shimizu K.K."/>
        </authorList>
    </citation>
    <scope>NUCLEOTIDE SEQUENCE [LARGE SCALE GENOMIC DNA]</scope>
    <source>
        <strain evidence="2">214</strain>
    </source>
</reference>
<comment type="caution">
    <text evidence="2">The sequence shown here is derived from an EMBL/GenBank/DDBJ whole genome shotgun (WGS) entry which is preliminary data.</text>
</comment>
<feature type="transmembrane region" description="Helical" evidence="1">
    <location>
        <begin position="48"/>
        <end position="69"/>
    </location>
</feature>
<dbReference type="EMBL" id="BPVZ01000061">
    <property type="protein sequence ID" value="GKV22688.1"/>
    <property type="molecule type" value="Genomic_DNA"/>
</dbReference>